<reference evidence="3" key="2">
    <citation type="submission" date="2001-08" db="EMBL/GenBank/DDBJ databases">
        <title>Oryza sativa nipponbare(GA3) genomic DNA, chromosome 2, BAC clone:OJ1792_D02.</title>
        <authorList>
            <person name="Sasaki T."/>
            <person name="Matsumoto T."/>
            <person name="Yamamoto K."/>
        </authorList>
    </citation>
    <scope>NUCLEOTIDE SEQUENCE</scope>
</reference>
<reference evidence="4" key="3">
    <citation type="journal article" date="2005" name="Nature">
        <title>The map-based sequence of the rice genome.</title>
        <authorList>
            <consortium name="International rice genome sequencing project (IRGSP)"/>
            <person name="Matsumoto T."/>
            <person name="Wu J."/>
            <person name="Kanamori H."/>
            <person name="Katayose Y."/>
            <person name="Fujisawa M."/>
            <person name="Namiki N."/>
            <person name="Mizuno H."/>
            <person name="Yamamoto K."/>
            <person name="Antonio B.A."/>
            <person name="Baba T."/>
            <person name="Sakata K."/>
            <person name="Nagamura Y."/>
            <person name="Aoki H."/>
            <person name="Arikawa K."/>
            <person name="Arita K."/>
            <person name="Bito T."/>
            <person name="Chiden Y."/>
            <person name="Fujitsuka N."/>
            <person name="Fukunaka R."/>
            <person name="Hamada M."/>
            <person name="Harada C."/>
            <person name="Hayashi A."/>
            <person name="Hijishita S."/>
            <person name="Honda M."/>
            <person name="Hosokawa S."/>
            <person name="Ichikawa Y."/>
            <person name="Idonuma A."/>
            <person name="Iijima M."/>
            <person name="Ikeda M."/>
            <person name="Ikeno M."/>
            <person name="Ito K."/>
            <person name="Ito S."/>
            <person name="Ito T."/>
            <person name="Ito Y."/>
            <person name="Ito Y."/>
            <person name="Iwabuchi A."/>
            <person name="Kamiya K."/>
            <person name="Karasawa W."/>
            <person name="Kurita K."/>
            <person name="Katagiri S."/>
            <person name="Kikuta A."/>
            <person name="Kobayashi H."/>
            <person name="Kobayashi N."/>
            <person name="Machita K."/>
            <person name="Maehara T."/>
            <person name="Masukawa M."/>
            <person name="Mizubayashi T."/>
            <person name="Mukai Y."/>
            <person name="Nagasaki H."/>
            <person name="Nagata Y."/>
            <person name="Naito S."/>
            <person name="Nakashima M."/>
            <person name="Nakama Y."/>
            <person name="Nakamichi Y."/>
            <person name="Nakamura M."/>
            <person name="Meguro A."/>
            <person name="Negishi M."/>
            <person name="Ohta I."/>
            <person name="Ohta T."/>
            <person name="Okamoto M."/>
            <person name="Ono N."/>
            <person name="Saji S."/>
            <person name="Sakaguchi M."/>
            <person name="Sakai K."/>
            <person name="Shibata M."/>
            <person name="Shimokawa T."/>
            <person name="Song J."/>
            <person name="Takazaki Y."/>
            <person name="Terasawa K."/>
            <person name="Tsugane M."/>
            <person name="Tsuji K."/>
            <person name="Ueda S."/>
            <person name="Waki K."/>
            <person name="Yamagata H."/>
            <person name="Yamamoto M."/>
            <person name="Yamamoto S."/>
            <person name="Yamane H."/>
            <person name="Yoshiki S."/>
            <person name="Yoshihara R."/>
            <person name="Yukawa K."/>
            <person name="Zhong H."/>
            <person name="Yano M."/>
            <person name="Yuan Q."/>
            <person name="Ouyang S."/>
            <person name="Liu J."/>
            <person name="Jones K.M."/>
            <person name="Gansberger K."/>
            <person name="Moffat K."/>
            <person name="Hill J."/>
            <person name="Bera J."/>
            <person name="Fadrosh D."/>
            <person name="Jin S."/>
            <person name="Johri S."/>
            <person name="Kim M."/>
            <person name="Overton L."/>
            <person name="Reardon M."/>
            <person name="Tsitrin T."/>
            <person name="Vuong H."/>
            <person name="Weaver B."/>
            <person name="Ciecko A."/>
            <person name="Tallon L."/>
            <person name="Jackson J."/>
            <person name="Pai G."/>
            <person name="Aken S.V."/>
            <person name="Utterback T."/>
            <person name="Reidmuller S."/>
            <person name="Feldblyum T."/>
            <person name="Hsiao J."/>
            <person name="Zismann V."/>
            <person name="Iobst S."/>
            <person name="de Vazeille A.R."/>
            <person name="Buell C.R."/>
            <person name="Ying K."/>
            <person name="Li Y."/>
            <person name="Lu T."/>
            <person name="Huang Y."/>
            <person name="Zhao Q."/>
            <person name="Feng Q."/>
            <person name="Zhang L."/>
            <person name="Zhu J."/>
            <person name="Weng Q."/>
            <person name="Mu J."/>
            <person name="Lu Y."/>
            <person name="Fan D."/>
            <person name="Liu Y."/>
            <person name="Guan J."/>
            <person name="Zhang Y."/>
            <person name="Yu S."/>
            <person name="Liu X."/>
            <person name="Zhang Y."/>
            <person name="Hong G."/>
            <person name="Han B."/>
            <person name="Choisne N."/>
            <person name="Demange N."/>
            <person name="Orjeda G."/>
            <person name="Samain S."/>
            <person name="Cattolico L."/>
            <person name="Pelletier E."/>
            <person name="Couloux A."/>
            <person name="Segurens B."/>
            <person name="Wincker P."/>
            <person name="D'Hont A."/>
            <person name="Scarpelli C."/>
            <person name="Weissenbach J."/>
            <person name="Salanoubat M."/>
            <person name="Quetier F."/>
            <person name="Yu Y."/>
            <person name="Kim H.R."/>
            <person name="Rambo T."/>
            <person name="Currie J."/>
            <person name="Collura K."/>
            <person name="Luo M."/>
            <person name="Yang T."/>
            <person name="Ammiraju J.S.S."/>
            <person name="Engler F."/>
            <person name="Soderlund C."/>
            <person name="Wing R.A."/>
            <person name="Palmer L.E."/>
            <person name="de la Bastide M."/>
            <person name="Spiegel L."/>
            <person name="Nascimento L."/>
            <person name="Zutavern T."/>
            <person name="O'Shaughnessy A."/>
            <person name="Dike S."/>
            <person name="Dedhia N."/>
            <person name="Preston R."/>
            <person name="Balija V."/>
            <person name="McCombie W.R."/>
            <person name="Chow T."/>
            <person name="Chen H."/>
            <person name="Chung M."/>
            <person name="Chen C."/>
            <person name="Shaw J."/>
            <person name="Wu H."/>
            <person name="Hsiao K."/>
            <person name="Chao Y."/>
            <person name="Chu M."/>
            <person name="Cheng C."/>
            <person name="Hour A."/>
            <person name="Lee P."/>
            <person name="Lin S."/>
            <person name="Lin Y."/>
            <person name="Liou J."/>
            <person name="Liu S."/>
            <person name="Hsing Y."/>
            <person name="Raghuvanshi S."/>
            <person name="Mohanty A."/>
            <person name="Bharti A.K."/>
            <person name="Gaur A."/>
            <person name="Gupta V."/>
            <person name="Kumar D."/>
            <person name="Ravi V."/>
            <person name="Vij S."/>
            <person name="Kapur A."/>
            <person name="Khurana P."/>
            <person name="Khurana P."/>
            <person name="Khurana J.P."/>
            <person name="Tyagi A.K."/>
            <person name="Gaikwad K."/>
            <person name="Singh A."/>
            <person name="Dalal V."/>
            <person name="Srivastava S."/>
            <person name="Dixit A."/>
            <person name="Pal A.K."/>
            <person name="Ghazi I.A."/>
            <person name="Yadav M."/>
            <person name="Pandit A."/>
            <person name="Bhargava A."/>
            <person name="Sureshbabu K."/>
            <person name="Batra K."/>
            <person name="Sharma T.R."/>
            <person name="Mohapatra T."/>
            <person name="Singh N.K."/>
            <person name="Messing J."/>
            <person name="Nelson A.B."/>
            <person name="Fuks G."/>
            <person name="Kavchok S."/>
            <person name="Keizer G."/>
            <person name="Linton E."/>
            <person name="Llaca V."/>
            <person name="Song R."/>
            <person name="Tanyolac B."/>
            <person name="Young S."/>
            <person name="Ho-Il K."/>
            <person name="Hahn J.H."/>
            <person name="Sangsakoo G."/>
            <person name="Vanavichit A."/>
            <person name="de Mattos Luiz.A.T."/>
            <person name="Zimmer P.D."/>
            <person name="Malone G."/>
            <person name="Dellagostin O."/>
            <person name="de Oliveira A.C."/>
            <person name="Bevan M."/>
            <person name="Bancroft I."/>
            <person name="Minx P."/>
            <person name="Cordum H."/>
            <person name="Wilson R."/>
            <person name="Cheng Z."/>
            <person name="Jin W."/>
            <person name="Jiang J."/>
            <person name="Leong S.A."/>
            <person name="Iwama H."/>
            <person name="Gojobori T."/>
            <person name="Itoh T."/>
            <person name="Niimura Y."/>
            <person name="Fujii Y."/>
            <person name="Habara T."/>
            <person name="Sakai H."/>
            <person name="Sato Y."/>
            <person name="Wilson G."/>
            <person name="Kumar K."/>
            <person name="McCouch S."/>
            <person name="Juretic N."/>
            <person name="Hoen D."/>
            <person name="Wright S."/>
            <person name="Bruskiewich R."/>
            <person name="Bureau T."/>
            <person name="Miyao A."/>
            <person name="Hirochika H."/>
            <person name="Nishikawa T."/>
            <person name="Kadowaki K."/>
            <person name="Sugiura M."/>
            <person name="Burr B."/>
            <person name="Sasaki T."/>
        </authorList>
    </citation>
    <scope>NUCLEOTIDE SEQUENCE [LARGE SCALE GENOMIC DNA]</scope>
    <source>
        <strain evidence="4">cv. Nipponbare</strain>
    </source>
</reference>
<keyword evidence="1" id="KW-0732">Signal</keyword>
<proteinExistence type="predicted"/>
<dbReference type="Proteomes" id="UP000000763">
    <property type="component" value="Chromosome 2"/>
</dbReference>
<feature type="chain" id="PRO_5010142241" evidence="1">
    <location>
        <begin position="26"/>
        <end position="69"/>
    </location>
</feature>
<evidence type="ECO:0000313" key="4">
    <source>
        <dbReference type="Proteomes" id="UP000000763"/>
    </source>
</evidence>
<gene>
    <name evidence="2" type="ORF">OJ1014_H03.4</name>
    <name evidence="3" type="ORF">OJ1792_D02.29</name>
</gene>
<dbReference type="AlphaFoldDB" id="Q6K8T1"/>
<sequence length="69" mass="6956">MPSSALPRLLLLLVVAVAVAVGGEGFGFSGRVSGARGADGVAVDDGRCVHSGGVVCWTVAWRGVRSDKC</sequence>
<reference evidence="2" key="1">
    <citation type="submission" date="2001-08" db="EMBL/GenBank/DDBJ databases">
        <title>Oryza sativa nipponbare(GA3) genomic DNA, chromosome 2, BAC clone:OJ1014_H03.</title>
        <authorList>
            <person name="Sasaki T."/>
            <person name="Matsumoto T."/>
            <person name="Yamamoto K."/>
        </authorList>
    </citation>
    <scope>NUCLEOTIDE SEQUENCE</scope>
</reference>
<protein>
    <submittedName>
        <fullName evidence="3">Uncharacterized protein</fullName>
    </submittedName>
</protein>
<dbReference type="EMBL" id="AP004097">
    <property type="protein sequence ID" value="BAD21648.1"/>
    <property type="molecule type" value="Genomic_DNA"/>
</dbReference>
<name>Q6K8T1_ORYSJ</name>
<dbReference type="EMBL" id="AP003980">
    <property type="protein sequence ID" value="BAD21442.1"/>
    <property type="molecule type" value="Genomic_DNA"/>
</dbReference>
<evidence type="ECO:0000313" key="2">
    <source>
        <dbReference type="EMBL" id="BAD21442.1"/>
    </source>
</evidence>
<organism evidence="3 4">
    <name type="scientific">Oryza sativa subsp. japonica</name>
    <name type="common">Rice</name>
    <dbReference type="NCBI Taxonomy" id="39947"/>
    <lineage>
        <taxon>Eukaryota</taxon>
        <taxon>Viridiplantae</taxon>
        <taxon>Streptophyta</taxon>
        <taxon>Embryophyta</taxon>
        <taxon>Tracheophyta</taxon>
        <taxon>Spermatophyta</taxon>
        <taxon>Magnoliopsida</taxon>
        <taxon>Liliopsida</taxon>
        <taxon>Poales</taxon>
        <taxon>Poaceae</taxon>
        <taxon>BOP clade</taxon>
        <taxon>Oryzoideae</taxon>
        <taxon>Oryzeae</taxon>
        <taxon>Oryzinae</taxon>
        <taxon>Oryza</taxon>
        <taxon>Oryza sativa</taxon>
    </lineage>
</organism>
<evidence type="ECO:0000313" key="3">
    <source>
        <dbReference type="EMBL" id="BAD21648.1"/>
    </source>
</evidence>
<reference evidence="4" key="4">
    <citation type="journal article" date="2008" name="Nucleic Acids Res.">
        <title>The rice annotation project database (RAP-DB): 2008 update.</title>
        <authorList>
            <consortium name="The rice annotation project (RAP)"/>
        </authorList>
    </citation>
    <scope>GENOME REANNOTATION</scope>
    <source>
        <strain evidence="4">cv. Nipponbare</strain>
    </source>
</reference>
<feature type="signal peptide" evidence="1">
    <location>
        <begin position="1"/>
        <end position="25"/>
    </location>
</feature>
<accession>Q6K8T1</accession>
<evidence type="ECO:0000256" key="1">
    <source>
        <dbReference type="SAM" id="SignalP"/>
    </source>
</evidence>